<evidence type="ECO:0000256" key="4">
    <source>
        <dbReference type="PIRSR" id="PIRSR600542-1"/>
    </source>
</evidence>
<evidence type="ECO:0000256" key="3">
    <source>
        <dbReference type="ARBA" id="ARBA00023315"/>
    </source>
</evidence>
<evidence type="ECO:0000313" key="7">
    <source>
        <dbReference type="EMBL" id="KAJ1917990.1"/>
    </source>
</evidence>
<feature type="domain" description="Choline/carnitine acyltransferase" evidence="6">
    <location>
        <begin position="1"/>
        <end position="572"/>
    </location>
</feature>
<dbReference type="EC" id="2.3.1.7" evidence="7"/>
<keyword evidence="2 5" id="KW-0808">Transferase</keyword>
<name>A0A9W8A063_9FUNG</name>
<dbReference type="InterPro" id="IPR000542">
    <property type="entry name" value="Carn_acyl_trans"/>
</dbReference>
<protein>
    <submittedName>
        <fullName evidence="7">Carnitine O-acetyltransferase mitochondrial</fullName>
        <ecNumber evidence="7">2.3.1.7</ecNumber>
    </submittedName>
</protein>
<keyword evidence="8" id="KW-1185">Reference proteome</keyword>
<keyword evidence="3 5" id="KW-0012">Acyltransferase</keyword>
<evidence type="ECO:0000256" key="5">
    <source>
        <dbReference type="RuleBase" id="RU003801"/>
    </source>
</evidence>
<dbReference type="SUPFAM" id="SSF52777">
    <property type="entry name" value="CoA-dependent acyltransferases"/>
    <property type="match status" value="2"/>
</dbReference>
<dbReference type="PANTHER" id="PTHR22589:SF107">
    <property type="entry name" value="CHOLINE_CARNITINE ACYLTRANSFERASE DOMAIN-CONTAINING PROTEIN"/>
    <property type="match status" value="1"/>
</dbReference>
<dbReference type="AlphaFoldDB" id="A0A9W8A063"/>
<comment type="caution">
    <text evidence="7">The sequence shown here is derived from an EMBL/GenBank/DDBJ whole genome shotgun (WGS) entry which is preliminary data.</text>
</comment>
<accession>A0A9W8A063</accession>
<feature type="active site" description="Proton acceptor" evidence="4">
    <location>
        <position position="304"/>
    </location>
</feature>
<evidence type="ECO:0000259" key="6">
    <source>
        <dbReference type="Pfam" id="PF00755"/>
    </source>
</evidence>
<dbReference type="GO" id="GO:0004092">
    <property type="term" value="F:carnitine O-acetyltransferase activity"/>
    <property type="evidence" value="ECO:0007669"/>
    <property type="project" value="UniProtKB-EC"/>
</dbReference>
<dbReference type="OrthoDB" id="240216at2759"/>
<dbReference type="Pfam" id="PF00755">
    <property type="entry name" value="Carn_acyltransf"/>
    <property type="match status" value="1"/>
</dbReference>
<dbReference type="Gene3D" id="3.30.559.10">
    <property type="entry name" value="Chloramphenicol acetyltransferase-like domain"/>
    <property type="match status" value="1"/>
</dbReference>
<proteinExistence type="inferred from homology"/>
<dbReference type="EMBL" id="JANBPU010000056">
    <property type="protein sequence ID" value="KAJ1917990.1"/>
    <property type="molecule type" value="Genomic_DNA"/>
</dbReference>
<reference evidence="7" key="1">
    <citation type="submission" date="2022-07" db="EMBL/GenBank/DDBJ databases">
        <title>Phylogenomic reconstructions and comparative analyses of Kickxellomycotina fungi.</title>
        <authorList>
            <person name="Reynolds N.K."/>
            <person name="Stajich J.E."/>
            <person name="Barry K."/>
            <person name="Grigoriev I.V."/>
            <person name="Crous P."/>
            <person name="Smith M.E."/>
        </authorList>
    </citation>
    <scope>NUCLEOTIDE SEQUENCE</scope>
    <source>
        <strain evidence="7">NBRC 100468</strain>
    </source>
</reference>
<dbReference type="InterPro" id="IPR039551">
    <property type="entry name" value="Cho/carn_acyl_trans"/>
</dbReference>
<gene>
    <name evidence="7" type="primary">CAT2_2</name>
    <name evidence="7" type="ORF">H4219_002878</name>
</gene>
<dbReference type="PANTHER" id="PTHR22589">
    <property type="entry name" value="CARNITINE O-ACYLTRANSFERASE"/>
    <property type="match status" value="1"/>
</dbReference>
<dbReference type="InterPro" id="IPR042231">
    <property type="entry name" value="Cho/carn_acyl_trans_2"/>
</dbReference>
<dbReference type="Proteomes" id="UP001150538">
    <property type="component" value="Unassembled WGS sequence"/>
</dbReference>
<sequence length="590" mass="66128">MTRYLESIKPLSTDEGLNNSIKAINEFSAPGGLGEVLQNRLYELDKRESNNWLESLWLNKAYLEWREPSFININWFAKFSDNPALGVDTNAKSGSFTMIQIERAAGLISNILNTNDKINSQQLAPDMQKGTPLCMNQFKYQFGTTRIPQEGCDTIVSQYPCKSRHIVAMYHDQIFSVPVYDVHGDRVSIKSIVQQLLNVVNEVRTSRNLELPVGILTTENRDTWAKARSKLEKDPLNRATLEAIDSALFVVCLDSIGVDSQLLSNVDETCNHFLRSNDGRNRWYDKAFQIIVLNNGQAGCNGEHSPVDALTTGRICVDAAIGEPAQDPAGISSNKSPEIGQPKHLRWSIGADVYRTIEDAKVNATKLAKNVNVLLADMEDFGSEWIKQAKVSPDIFVQMAMQLAYYRKYNEPCATYETASTRAFLHGRTETIRSCSMQSLRFSKAFDDNTVSINDKIQLFKGAVAAHANYMKAAGMGRGVDRHLMGLRYQINSEKELEEAKIFTDPAFARSCTFKLSTSNVSSGDYFRGGFAPVTEHGYGINYNIGKDKVTFSISEWINSSETDSTHMKQAIIKSMQDIRSSIEYFAKYN</sequence>
<evidence type="ECO:0000256" key="1">
    <source>
        <dbReference type="ARBA" id="ARBA00005232"/>
    </source>
</evidence>
<dbReference type="InterPro" id="IPR023213">
    <property type="entry name" value="CAT-like_dom_sf"/>
</dbReference>
<evidence type="ECO:0000256" key="2">
    <source>
        <dbReference type="ARBA" id="ARBA00022679"/>
    </source>
</evidence>
<comment type="similarity">
    <text evidence="1 5">Belongs to the carnitine/choline acetyltransferase family.</text>
</comment>
<dbReference type="PROSITE" id="PS00440">
    <property type="entry name" value="ACYLTRANSF_C_2"/>
    <property type="match status" value="1"/>
</dbReference>
<organism evidence="7 8">
    <name type="scientific">Mycoemilia scoparia</name>
    <dbReference type="NCBI Taxonomy" id="417184"/>
    <lineage>
        <taxon>Eukaryota</taxon>
        <taxon>Fungi</taxon>
        <taxon>Fungi incertae sedis</taxon>
        <taxon>Zoopagomycota</taxon>
        <taxon>Kickxellomycotina</taxon>
        <taxon>Kickxellomycetes</taxon>
        <taxon>Kickxellales</taxon>
        <taxon>Kickxellaceae</taxon>
        <taxon>Mycoemilia</taxon>
    </lineage>
</organism>
<evidence type="ECO:0000313" key="8">
    <source>
        <dbReference type="Proteomes" id="UP001150538"/>
    </source>
</evidence>
<dbReference type="Gene3D" id="3.30.559.70">
    <property type="entry name" value="Choline/Carnitine o-acyltransferase, domain 2"/>
    <property type="match status" value="1"/>
</dbReference>